<dbReference type="STRING" id="29655.A0A0K9Q6H8"/>
<keyword evidence="2" id="KW-0547">Nucleotide-binding</keyword>
<comment type="similarity">
    <text evidence="1">Belongs to the heat shock protein 70 family.</text>
</comment>
<comment type="caution">
    <text evidence="4">The sequence shown here is derived from an EMBL/GenBank/DDBJ whole genome shotgun (WGS) entry which is preliminary data.</text>
</comment>
<protein>
    <submittedName>
        <fullName evidence="4">Heat shock cognate 70 kDa protein</fullName>
    </submittedName>
</protein>
<dbReference type="InterPro" id="IPR043129">
    <property type="entry name" value="ATPase_NBD"/>
</dbReference>
<dbReference type="FunFam" id="3.90.640.10:FF:000010">
    <property type="entry name" value="heat shock 70 kDa protein 14"/>
    <property type="match status" value="1"/>
</dbReference>
<dbReference type="PANTHER" id="PTHR19375">
    <property type="entry name" value="HEAT SHOCK PROTEIN 70KDA"/>
    <property type="match status" value="1"/>
</dbReference>
<dbReference type="Gene3D" id="2.60.34.10">
    <property type="entry name" value="Substrate Binding Domain Of DNAk, Chain A, domain 1"/>
    <property type="match status" value="1"/>
</dbReference>
<dbReference type="OrthoDB" id="3789372at2759"/>
<keyword evidence="4" id="KW-0346">Stress response</keyword>
<keyword evidence="5" id="KW-1185">Reference proteome</keyword>
<accession>A0A0K9Q6H8</accession>
<dbReference type="Pfam" id="PF00012">
    <property type="entry name" value="HSP70"/>
    <property type="match status" value="2"/>
</dbReference>
<organism evidence="4 5">
    <name type="scientific">Zostera marina</name>
    <name type="common">Eelgrass</name>
    <dbReference type="NCBI Taxonomy" id="29655"/>
    <lineage>
        <taxon>Eukaryota</taxon>
        <taxon>Viridiplantae</taxon>
        <taxon>Streptophyta</taxon>
        <taxon>Embryophyta</taxon>
        <taxon>Tracheophyta</taxon>
        <taxon>Spermatophyta</taxon>
        <taxon>Magnoliopsida</taxon>
        <taxon>Liliopsida</taxon>
        <taxon>Zosteraceae</taxon>
        <taxon>Zostera</taxon>
    </lineage>
</organism>
<dbReference type="GO" id="GO:0016887">
    <property type="term" value="F:ATP hydrolysis activity"/>
    <property type="evidence" value="ECO:0000318"/>
    <property type="project" value="GO_Central"/>
</dbReference>
<dbReference type="PRINTS" id="PR00301">
    <property type="entry name" value="HEATSHOCK70"/>
</dbReference>
<dbReference type="SUPFAM" id="SSF100920">
    <property type="entry name" value="Heat shock protein 70kD (HSP70), peptide-binding domain"/>
    <property type="match status" value="1"/>
</dbReference>
<dbReference type="GO" id="GO:0042026">
    <property type="term" value="P:protein refolding"/>
    <property type="evidence" value="ECO:0000318"/>
    <property type="project" value="GO_Central"/>
</dbReference>
<dbReference type="GO" id="GO:0140662">
    <property type="term" value="F:ATP-dependent protein folding chaperone"/>
    <property type="evidence" value="ECO:0007669"/>
    <property type="project" value="InterPro"/>
</dbReference>
<dbReference type="Gene3D" id="3.30.420.40">
    <property type="match status" value="2"/>
</dbReference>
<dbReference type="Proteomes" id="UP000036987">
    <property type="component" value="Unassembled WGS sequence"/>
</dbReference>
<dbReference type="SUPFAM" id="SSF53067">
    <property type="entry name" value="Actin-like ATPase domain"/>
    <property type="match status" value="1"/>
</dbReference>
<proteinExistence type="inferred from homology"/>
<evidence type="ECO:0000313" key="5">
    <source>
        <dbReference type="Proteomes" id="UP000036987"/>
    </source>
</evidence>
<dbReference type="PROSITE" id="PS01036">
    <property type="entry name" value="HSP70_3"/>
    <property type="match status" value="1"/>
</dbReference>
<reference evidence="5" key="1">
    <citation type="journal article" date="2016" name="Nature">
        <title>The genome of the seagrass Zostera marina reveals angiosperm adaptation to the sea.</title>
        <authorList>
            <person name="Olsen J.L."/>
            <person name="Rouze P."/>
            <person name="Verhelst B."/>
            <person name="Lin Y.-C."/>
            <person name="Bayer T."/>
            <person name="Collen J."/>
            <person name="Dattolo E."/>
            <person name="De Paoli E."/>
            <person name="Dittami S."/>
            <person name="Maumus F."/>
            <person name="Michel G."/>
            <person name="Kersting A."/>
            <person name="Lauritano C."/>
            <person name="Lohaus R."/>
            <person name="Toepel M."/>
            <person name="Tonon T."/>
            <person name="Vanneste K."/>
            <person name="Amirebrahimi M."/>
            <person name="Brakel J."/>
            <person name="Bostroem C."/>
            <person name="Chovatia M."/>
            <person name="Grimwood J."/>
            <person name="Jenkins J.W."/>
            <person name="Jueterbock A."/>
            <person name="Mraz A."/>
            <person name="Stam W.T."/>
            <person name="Tice H."/>
            <person name="Bornberg-Bauer E."/>
            <person name="Green P.J."/>
            <person name="Pearson G.A."/>
            <person name="Procaccini G."/>
            <person name="Duarte C.M."/>
            <person name="Schmutz J."/>
            <person name="Reusch T.B.H."/>
            <person name="Van de Peer Y."/>
        </authorList>
    </citation>
    <scope>NUCLEOTIDE SEQUENCE [LARGE SCALE GENOMIC DNA]</scope>
    <source>
        <strain evidence="5">cv. Finnish</strain>
    </source>
</reference>
<evidence type="ECO:0000256" key="1">
    <source>
        <dbReference type="ARBA" id="ARBA00007381"/>
    </source>
</evidence>
<evidence type="ECO:0000256" key="2">
    <source>
        <dbReference type="ARBA" id="ARBA00022741"/>
    </source>
</evidence>
<dbReference type="AlphaFoldDB" id="A0A0K9Q6H8"/>
<name>A0A0K9Q6H8_ZOSMR</name>
<dbReference type="GO" id="GO:0044183">
    <property type="term" value="F:protein folding chaperone"/>
    <property type="evidence" value="ECO:0000318"/>
    <property type="project" value="GO_Central"/>
</dbReference>
<gene>
    <name evidence="4" type="ORF">ZOSMA_100G00190</name>
</gene>
<evidence type="ECO:0000313" key="4">
    <source>
        <dbReference type="EMBL" id="KMZ76525.1"/>
    </source>
</evidence>
<dbReference type="InterPro" id="IPR029047">
    <property type="entry name" value="HSP70_peptide-bd_sf"/>
</dbReference>
<dbReference type="EMBL" id="LFYR01000012">
    <property type="protein sequence ID" value="KMZ76525.1"/>
    <property type="molecule type" value="Genomic_DNA"/>
</dbReference>
<dbReference type="Gene3D" id="3.90.640.10">
    <property type="entry name" value="Actin, Chain A, domain 4"/>
    <property type="match status" value="1"/>
</dbReference>
<dbReference type="GO" id="GO:0031072">
    <property type="term" value="F:heat shock protein binding"/>
    <property type="evidence" value="ECO:0000318"/>
    <property type="project" value="GO_Central"/>
</dbReference>
<keyword evidence="3" id="KW-0067">ATP-binding</keyword>
<dbReference type="InterPro" id="IPR013126">
    <property type="entry name" value="Hsp_70_fam"/>
</dbReference>
<dbReference type="GO" id="GO:0005737">
    <property type="term" value="C:cytoplasm"/>
    <property type="evidence" value="ECO:0000318"/>
    <property type="project" value="GO_Central"/>
</dbReference>
<evidence type="ECO:0000256" key="3">
    <source>
        <dbReference type="ARBA" id="ARBA00022840"/>
    </source>
</evidence>
<dbReference type="InterPro" id="IPR018181">
    <property type="entry name" value="Heat_shock_70_CS"/>
</dbReference>
<dbReference type="GO" id="GO:0005524">
    <property type="term" value="F:ATP binding"/>
    <property type="evidence" value="ECO:0007669"/>
    <property type="project" value="UniProtKB-KW"/>
</dbReference>
<sequence length="356" mass="40262">MFLSLILEVGTFDVSVIHIKGGNMEVKATSGDTFLGGKDFDDQMVSHFVEDIKKKKKIDISCDLKALRRLRSACEKAKRVISFSEETTIDLDYLYQAIDYQTSCMDIVKKCLAYAKLIKESVNEVIVVGGSTRIPKVVEILRDLFSGIELCKILNPDEAVAFVELWVFRSPETVVCIPTKMTTNMITVFDNQTEMRISVNEGERKLANDNYFLGEFILSGLPKALAGDFKIITTFELDADGILTVSAEHCDSGSKGKLKITNEEGRLRVEEIDRVIEKAKKYSIEDEKKARKAVSMSSLKATLFTFKYRVSTRIIKPKKKEIMQSAIQNIGKWFDENVDSADTLDFEKKKIHLENM</sequence>